<organism evidence="2 3">
    <name type="scientific">Penaeus vannamei</name>
    <name type="common">Whiteleg shrimp</name>
    <name type="synonym">Litopenaeus vannamei</name>
    <dbReference type="NCBI Taxonomy" id="6689"/>
    <lineage>
        <taxon>Eukaryota</taxon>
        <taxon>Metazoa</taxon>
        <taxon>Ecdysozoa</taxon>
        <taxon>Arthropoda</taxon>
        <taxon>Crustacea</taxon>
        <taxon>Multicrustacea</taxon>
        <taxon>Malacostraca</taxon>
        <taxon>Eumalacostraca</taxon>
        <taxon>Eucarida</taxon>
        <taxon>Decapoda</taxon>
        <taxon>Dendrobranchiata</taxon>
        <taxon>Penaeoidea</taxon>
        <taxon>Penaeidae</taxon>
        <taxon>Penaeus</taxon>
    </lineage>
</organism>
<feature type="compositionally biased region" description="Pro residues" evidence="1">
    <location>
        <begin position="485"/>
        <end position="501"/>
    </location>
</feature>
<accession>A0A3R7QV65</accession>
<feature type="compositionally biased region" description="Polar residues" evidence="1">
    <location>
        <begin position="260"/>
        <end position="276"/>
    </location>
</feature>
<feature type="region of interest" description="Disordered" evidence="1">
    <location>
        <begin position="460"/>
        <end position="615"/>
    </location>
</feature>
<comment type="caution">
    <text evidence="2">The sequence shown here is derived from an EMBL/GenBank/DDBJ whole genome shotgun (WGS) entry which is preliminary data.</text>
</comment>
<feature type="compositionally biased region" description="Pro residues" evidence="1">
    <location>
        <begin position="69"/>
        <end position="86"/>
    </location>
</feature>
<evidence type="ECO:0000313" key="2">
    <source>
        <dbReference type="EMBL" id="ROT79387.1"/>
    </source>
</evidence>
<feature type="compositionally biased region" description="Polar residues" evidence="1">
    <location>
        <begin position="426"/>
        <end position="445"/>
    </location>
</feature>
<reference evidence="2 3" key="2">
    <citation type="submission" date="2019-01" db="EMBL/GenBank/DDBJ databases">
        <title>The decoding of complex shrimp genome reveals the adaptation for benthos swimmer, frequently molting mechanism and breeding impact on genome.</title>
        <authorList>
            <person name="Sun Y."/>
            <person name="Gao Y."/>
            <person name="Yu Y."/>
        </authorList>
    </citation>
    <scope>NUCLEOTIDE SEQUENCE [LARGE SCALE GENOMIC DNA]</scope>
    <source>
        <tissue evidence="2">Muscle</tissue>
    </source>
</reference>
<feature type="region of interest" description="Disordered" evidence="1">
    <location>
        <begin position="158"/>
        <end position="299"/>
    </location>
</feature>
<feature type="region of interest" description="Disordered" evidence="1">
    <location>
        <begin position="1"/>
        <end position="90"/>
    </location>
</feature>
<reference evidence="2 3" key="1">
    <citation type="submission" date="2018-04" db="EMBL/GenBank/DDBJ databases">
        <authorList>
            <person name="Zhang X."/>
            <person name="Yuan J."/>
            <person name="Li F."/>
            <person name="Xiang J."/>
        </authorList>
    </citation>
    <scope>NUCLEOTIDE SEQUENCE [LARGE SCALE GENOMIC DNA]</scope>
    <source>
        <tissue evidence="2">Muscle</tissue>
    </source>
</reference>
<dbReference type="EMBL" id="QCYY01001252">
    <property type="protein sequence ID" value="ROT79387.1"/>
    <property type="molecule type" value="Genomic_DNA"/>
</dbReference>
<keyword evidence="3" id="KW-1185">Reference proteome</keyword>
<feature type="compositionally biased region" description="Low complexity" evidence="1">
    <location>
        <begin position="194"/>
        <end position="214"/>
    </location>
</feature>
<dbReference type="OrthoDB" id="8188202at2759"/>
<feature type="compositionally biased region" description="Low complexity" evidence="1">
    <location>
        <begin position="225"/>
        <end position="239"/>
    </location>
</feature>
<protein>
    <submittedName>
        <fullName evidence="2">Uncharacterized protein</fullName>
    </submittedName>
</protein>
<name>A0A3R7QV65_PENVA</name>
<proteinExistence type="predicted"/>
<dbReference type="Proteomes" id="UP000283509">
    <property type="component" value="Unassembled WGS sequence"/>
</dbReference>
<feature type="region of interest" description="Disordered" evidence="1">
    <location>
        <begin position="377"/>
        <end position="448"/>
    </location>
</feature>
<evidence type="ECO:0000313" key="3">
    <source>
        <dbReference type="Proteomes" id="UP000283509"/>
    </source>
</evidence>
<sequence length="615" mass="63299">MFGIEAKEAPASLFARSPPRLPAGRSATLGRGVGGGSDLTPAMGVPAKGSTLPRSKRHTDNPDLLTQRPPRPQTLPNPPSVPPSSHPRPRAWKTAISCWAETSGSHAFSTGLTTLRWWTTLRTLGIVEIHPPQGHLHMNGHLPPHHASNGHLANAARTTPTSAATTPARTTSGARSRAGSRPGSTTTSRRRSRTSSPAATSPTTAPRRPSTARPRPAPAPRTTRRTAAAASRSRAPSSRARARQRPRPQAQHELPEGHPQSAQKTNLQETMETSLSAGGAAPQPNGLPPHYPAAPASTRAAAAGRAAAVAALVPRRGPHPLPSPHLGRQHPHELLGRGLASRRSGSYHHLAQLRQDAPSWRPHHYSVDNLADAQVLPSDHTYSGPAVTGGAQPAGGEGGGSGGSDSGRGTAGSGGEGRAAHALDTSLDSAASQRQAGQGHSSGNDSEWVDMTDAELQRIMKKGAEGSSKAHGGGLVRRESLAATPPLPPLSPEGSPQPSPQNSPARHRKYNLSYSVGGLNKPDLLEAAGRDGGGRAGGEGRAGNSSQGSSQSTPRRGGPTQTQHSHAGNAAPSGGGGSSNHRATGGPSGAVVPKEGGGTAPHRQPRAAHQEQEQD</sequence>
<feature type="compositionally biased region" description="Polar residues" evidence="1">
    <location>
        <begin position="544"/>
        <end position="563"/>
    </location>
</feature>
<feature type="compositionally biased region" description="Gly residues" evidence="1">
    <location>
        <begin position="392"/>
        <end position="417"/>
    </location>
</feature>
<gene>
    <name evidence="2" type="ORF">C7M84_001906</name>
</gene>
<evidence type="ECO:0000256" key="1">
    <source>
        <dbReference type="SAM" id="MobiDB-lite"/>
    </source>
</evidence>
<feature type="compositionally biased region" description="Low complexity" evidence="1">
    <location>
        <begin position="158"/>
        <end position="187"/>
    </location>
</feature>
<dbReference type="AlphaFoldDB" id="A0A3R7QV65"/>